<keyword evidence="3" id="KW-1185">Reference proteome</keyword>
<evidence type="ECO:0000313" key="2">
    <source>
        <dbReference type="EMBL" id="ORX39114.1"/>
    </source>
</evidence>
<dbReference type="STRING" id="4999.A0A1Y1UNN9"/>
<name>A0A1Y1UNN9_9TREE</name>
<dbReference type="Proteomes" id="UP000193218">
    <property type="component" value="Unassembled WGS sequence"/>
</dbReference>
<dbReference type="Gene3D" id="2.60.120.260">
    <property type="entry name" value="Galactose-binding domain-like"/>
    <property type="match status" value="1"/>
</dbReference>
<feature type="compositionally biased region" description="Polar residues" evidence="1">
    <location>
        <begin position="198"/>
        <end position="209"/>
    </location>
</feature>
<accession>A0A1Y1UNN9</accession>
<reference evidence="2 3" key="1">
    <citation type="submission" date="2017-03" db="EMBL/GenBank/DDBJ databases">
        <title>Widespread Adenine N6-methylation of Active Genes in Fungi.</title>
        <authorList>
            <consortium name="DOE Joint Genome Institute"/>
            <person name="Mondo S.J."/>
            <person name="Dannebaum R.O."/>
            <person name="Kuo R.C."/>
            <person name="Louie K.B."/>
            <person name="Bewick A.J."/>
            <person name="Labutti K."/>
            <person name="Haridas S."/>
            <person name="Kuo A."/>
            <person name="Salamov A."/>
            <person name="Ahrendt S.R."/>
            <person name="Lau R."/>
            <person name="Bowen B.P."/>
            <person name="Lipzen A."/>
            <person name="Sullivan W."/>
            <person name="Andreopoulos W.B."/>
            <person name="Clum A."/>
            <person name="Lindquist E."/>
            <person name="Daum C."/>
            <person name="Northen T.R."/>
            <person name="Ramamoorthy G."/>
            <person name="Schmitz R.J."/>
            <person name="Gryganskyi A."/>
            <person name="Culley D."/>
            <person name="Magnuson J."/>
            <person name="James T.Y."/>
            <person name="O'Malley M.A."/>
            <person name="Stajich J.E."/>
            <person name="Spatafora J.W."/>
            <person name="Visel A."/>
            <person name="Grigoriev I.V."/>
        </authorList>
    </citation>
    <scope>NUCLEOTIDE SEQUENCE [LARGE SCALE GENOMIC DNA]</scope>
    <source>
        <strain evidence="2 3">NRRL Y-17943</strain>
    </source>
</reference>
<proteinExistence type="predicted"/>
<sequence>MSLSIIAVDDFDPLIGYSNYDDWSTPDPQDHPTWWNATSDVTGVPWYEATYHYTTVKGATVYFNFTGSSLAIYGASGPDTANYTIKIDPDLPQPFSQSYSTSNATGNGRTLLYSTDQLAYAAHQVQIINDGSGLLLDMIEFGVELAAEGTTTRAYSIRQTGPSRADQTSPAVHPIIRKAQATRGPTHLRAPRSGSLEIKSTITDSTPFP</sequence>
<dbReference type="OrthoDB" id="2563669at2759"/>
<feature type="region of interest" description="Disordered" evidence="1">
    <location>
        <begin position="180"/>
        <end position="209"/>
    </location>
</feature>
<dbReference type="RefSeq" id="XP_021872977.1">
    <property type="nucleotide sequence ID" value="XM_022012456.1"/>
</dbReference>
<dbReference type="GeneID" id="33554264"/>
<dbReference type="InParanoid" id="A0A1Y1UNN9"/>
<dbReference type="AlphaFoldDB" id="A0A1Y1UNN9"/>
<gene>
    <name evidence="2" type="ORF">BD324DRAFT_311338</name>
</gene>
<evidence type="ECO:0000256" key="1">
    <source>
        <dbReference type="SAM" id="MobiDB-lite"/>
    </source>
</evidence>
<evidence type="ECO:0000313" key="3">
    <source>
        <dbReference type="Proteomes" id="UP000193218"/>
    </source>
</evidence>
<organism evidence="2 3">
    <name type="scientific">Kockovaella imperatae</name>
    <dbReference type="NCBI Taxonomy" id="4999"/>
    <lineage>
        <taxon>Eukaryota</taxon>
        <taxon>Fungi</taxon>
        <taxon>Dikarya</taxon>
        <taxon>Basidiomycota</taxon>
        <taxon>Agaricomycotina</taxon>
        <taxon>Tremellomycetes</taxon>
        <taxon>Tremellales</taxon>
        <taxon>Cuniculitremaceae</taxon>
        <taxon>Kockovaella</taxon>
    </lineage>
</organism>
<dbReference type="EMBL" id="NBSH01000003">
    <property type="protein sequence ID" value="ORX39114.1"/>
    <property type="molecule type" value="Genomic_DNA"/>
</dbReference>
<comment type="caution">
    <text evidence="2">The sequence shown here is derived from an EMBL/GenBank/DDBJ whole genome shotgun (WGS) entry which is preliminary data.</text>
</comment>
<protein>
    <submittedName>
        <fullName evidence="2">Uncharacterized protein</fullName>
    </submittedName>
</protein>